<dbReference type="SUPFAM" id="SSF52058">
    <property type="entry name" value="L domain-like"/>
    <property type="match status" value="1"/>
</dbReference>
<dbReference type="PROSITE" id="PS51450">
    <property type="entry name" value="LRR"/>
    <property type="match status" value="4"/>
</dbReference>
<keyword evidence="1" id="KW-0433">Leucine-rich repeat</keyword>
<proteinExistence type="predicted"/>
<organism evidence="4 5">
    <name type="scientific">Culex quinquefasciatus</name>
    <name type="common">Southern house mosquito</name>
    <name type="synonym">Culex pungens</name>
    <dbReference type="NCBI Taxonomy" id="7176"/>
    <lineage>
        <taxon>Eukaryota</taxon>
        <taxon>Metazoa</taxon>
        <taxon>Ecdysozoa</taxon>
        <taxon>Arthropoda</taxon>
        <taxon>Hexapoda</taxon>
        <taxon>Insecta</taxon>
        <taxon>Pterygota</taxon>
        <taxon>Neoptera</taxon>
        <taxon>Endopterygota</taxon>
        <taxon>Diptera</taxon>
        <taxon>Nematocera</taxon>
        <taxon>Culicoidea</taxon>
        <taxon>Culicidae</taxon>
        <taxon>Culicinae</taxon>
        <taxon>Culicini</taxon>
        <taxon>Culex</taxon>
        <taxon>Culex</taxon>
    </lineage>
</organism>
<dbReference type="Gene3D" id="3.80.10.10">
    <property type="entry name" value="Ribonuclease Inhibitor"/>
    <property type="match status" value="2"/>
</dbReference>
<keyword evidence="3" id="KW-0175">Coiled coil</keyword>
<dbReference type="Pfam" id="PF13855">
    <property type="entry name" value="LRR_8"/>
    <property type="match status" value="3"/>
</dbReference>
<evidence type="ECO:0000256" key="1">
    <source>
        <dbReference type="ARBA" id="ARBA00022614"/>
    </source>
</evidence>
<evidence type="ECO:0000313" key="4">
    <source>
        <dbReference type="EnsemblMetazoa" id="CPIJ002970-PA"/>
    </source>
</evidence>
<name>A0A1S4J7G7_CULQU</name>
<dbReference type="InterPro" id="IPR032675">
    <property type="entry name" value="LRR_dom_sf"/>
</dbReference>
<accession>A0A1S4J7G7</accession>
<evidence type="ECO:0000256" key="3">
    <source>
        <dbReference type="SAM" id="Coils"/>
    </source>
</evidence>
<dbReference type="PANTHER" id="PTHR24366:SF168">
    <property type="entry name" value="GH22922P-RELATED"/>
    <property type="match status" value="1"/>
</dbReference>
<evidence type="ECO:0000313" key="5">
    <source>
        <dbReference type="Proteomes" id="UP000002320"/>
    </source>
</evidence>
<evidence type="ECO:0008006" key="6">
    <source>
        <dbReference type="Google" id="ProtNLM"/>
    </source>
</evidence>
<dbReference type="VEuPathDB" id="VectorBase:CQUJHB012306"/>
<reference evidence="4" key="1">
    <citation type="submission" date="2021-02" db="UniProtKB">
        <authorList>
            <consortium name="EnsemblMetazoa"/>
        </authorList>
    </citation>
    <scope>IDENTIFICATION</scope>
    <source>
        <strain evidence="4">JHB</strain>
    </source>
</reference>
<keyword evidence="5" id="KW-1185">Reference proteome</keyword>
<dbReference type="InterPro" id="IPR003591">
    <property type="entry name" value="Leu-rich_rpt_typical-subtyp"/>
</dbReference>
<keyword evidence="2" id="KW-0677">Repeat</keyword>
<dbReference type="SMART" id="SM00369">
    <property type="entry name" value="LRR_TYP"/>
    <property type="match status" value="5"/>
</dbReference>
<dbReference type="EnsemblMetazoa" id="CPIJ002970-RA">
    <property type="protein sequence ID" value="CPIJ002970-PA"/>
    <property type="gene ID" value="CPIJ002970"/>
</dbReference>
<dbReference type="Proteomes" id="UP000002320">
    <property type="component" value="Unassembled WGS sequence"/>
</dbReference>
<evidence type="ECO:0000256" key="2">
    <source>
        <dbReference type="ARBA" id="ARBA00022737"/>
    </source>
</evidence>
<dbReference type="HOGENOM" id="CLU_1596157_0_0_1"/>
<dbReference type="InterPro" id="IPR001611">
    <property type="entry name" value="Leu-rich_rpt"/>
</dbReference>
<sequence length="640" mass="74946">MFRIFGKLLILLYLIVLALTTAFKQTLITFICFRQATTRKPSFICTESNINYDCIIQNVRFNRNEANVVDVVKNPQKNVTFINSRLQFLPKGLFDAFPEMELLNAEDLWITNIEYQAFENAKKLKTIYLKRNLISRIDVFKAVPSLVHLDLSYNRITHFNNDAFEKNRKLERLLMNHNDISELPSFQNIDNLEVLNLSNNDLQEISDTQFRGNLMLNSLDASYNQLRHFNLNQLDDKPNLSFISVSFNNLESLYIPGQVQKMDARNNSISYINANICTLQHLYLSHNQITDISALRNCRGMKMLNLSHNKLQSIDLIESMPDLSVLNVAHNQLFEINFPSKNLGQPLQSLDLSYNFLSFGPTNKFYQMKTLKLNNNKFIEFKFGGMIKSLNYVQLSNNEWSCDKITQIMQEKREIIVDRDETCFNSQTRLLNGICCKDYKRAFNDRTKEMVMELYVHESVYNKDLEKCKLLKPVFGVNQAIIQTMHNKIAELDSSKRDVIKEIETVKMLGKFTFFFLCTHIEKKNINDTTKRLELQTANQNFIELVEKYRGNYEIAKQFLIGPLWTLGRVAKYTQFRKRNSDNLLARRIKEVEETIVRVERKNLEKLTLKSENERLEALLNQIKEEESHLKIEKQSLEKT</sequence>
<feature type="coiled-coil region" evidence="3">
    <location>
        <begin position="599"/>
        <end position="640"/>
    </location>
</feature>
<dbReference type="PANTHER" id="PTHR24366">
    <property type="entry name" value="IG(IMMUNOGLOBULIN) AND LRR(LEUCINE RICH REPEAT) DOMAINS"/>
    <property type="match status" value="1"/>
</dbReference>
<protein>
    <recommendedName>
        <fullName evidence="6">Leucine-rich immune protein (Long)</fullName>
    </recommendedName>
</protein>
<dbReference type="AlphaFoldDB" id="A0A1S4J7G7"/>